<feature type="transmembrane region" description="Helical" evidence="7">
    <location>
        <begin position="57"/>
        <end position="80"/>
    </location>
</feature>
<keyword evidence="5 7" id="KW-0472">Membrane</keyword>
<evidence type="ECO:0000259" key="8">
    <source>
        <dbReference type="Pfam" id="PF00892"/>
    </source>
</evidence>
<reference evidence="10" key="1">
    <citation type="journal article" date="2019" name="Int. J. Syst. Evol. Microbiol.">
        <title>The Global Catalogue of Microorganisms (GCM) 10K type strain sequencing project: providing services to taxonomists for standard genome sequencing and annotation.</title>
        <authorList>
            <consortium name="The Broad Institute Genomics Platform"/>
            <consortium name="The Broad Institute Genome Sequencing Center for Infectious Disease"/>
            <person name="Wu L."/>
            <person name="Ma J."/>
        </authorList>
    </citation>
    <scope>NUCLEOTIDE SEQUENCE [LARGE SCALE GENOMIC DNA]</scope>
    <source>
        <strain evidence="10">CGMCC 4.7289</strain>
    </source>
</reference>
<feature type="transmembrane region" description="Helical" evidence="7">
    <location>
        <begin position="7"/>
        <end position="26"/>
    </location>
</feature>
<feature type="transmembrane region" description="Helical" evidence="7">
    <location>
        <begin position="86"/>
        <end position="105"/>
    </location>
</feature>
<evidence type="ECO:0000256" key="3">
    <source>
        <dbReference type="ARBA" id="ARBA00022692"/>
    </source>
</evidence>
<keyword evidence="3 7" id="KW-0812">Transmembrane</keyword>
<feature type="domain" description="EamA" evidence="8">
    <location>
        <begin position="6"/>
        <end position="130"/>
    </location>
</feature>
<dbReference type="RefSeq" id="WP_253761630.1">
    <property type="nucleotide sequence ID" value="NZ_JAMZDZ010000001.1"/>
</dbReference>
<evidence type="ECO:0000256" key="6">
    <source>
        <dbReference type="SAM" id="MobiDB-lite"/>
    </source>
</evidence>
<name>A0ABV8LWG4_9ACTN</name>
<feature type="transmembrane region" description="Helical" evidence="7">
    <location>
        <begin position="171"/>
        <end position="190"/>
    </location>
</feature>
<evidence type="ECO:0000256" key="5">
    <source>
        <dbReference type="ARBA" id="ARBA00023136"/>
    </source>
</evidence>
<evidence type="ECO:0000313" key="10">
    <source>
        <dbReference type="Proteomes" id="UP001595816"/>
    </source>
</evidence>
<keyword evidence="4 7" id="KW-1133">Transmembrane helix</keyword>
<protein>
    <submittedName>
        <fullName evidence="9">EamA family transporter</fullName>
    </submittedName>
</protein>
<dbReference type="PANTHER" id="PTHR32322">
    <property type="entry name" value="INNER MEMBRANE TRANSPORTER"/>
    <property type="match status" value="1"/>
</dbReference>
<dbReference type="PANTHER" id="PTHR32322:SF9">
    <property type="entry name" value="AMINO-ACID METABOLITE EFFLUX PUMP-RELATED"/>
    <property type="match status" value="1"/>
</dbReference>
<dbReference type="InterPro" id="IPR000620">
    <property type="entry name" value="EamA_dom"/>
</dbReference>
<dbReference type="InterPro" id="IPR050638">
    <property type="entry name" value="AA-Vitamin_Transporters"/>
</dbReference>
<dbReference type="EMBL" id="JBHSAY010000015">
    <property type="protein sequence ID" value="MFC4134189.1"/>
    <property type="molecule type" value="Genomic_DNA"/>
</dbReference>
<evidence type="ECO:0000256" key="7">
    <source>
        <dbReference type="SAM" id="Phobius"/>
    </source>
</evidence>
<feature type="transmembrane region" description="Helical" evidence="7">
    <location>
        <begin position="237"/>
        <end position="258"/>
    </location>
</feature>
<keyword evidence="10" id="KW-1185">Reference proteome</keyword>
<feature type="region of interest" description="Disordered" evidence="6">
    <location>
        <begin position="286"/>
        <end position="306"/>
    </location>
</feature>
<feature type="transmembrane region" description="Helical" evidence="7">
    <location>
        <begin position="264"/>
        <end position="281"/>
    </location>
</feature>
<comment type="similarity">
    <text evidence="2">Belongs to the EamA transporter family.</text>
</comment>
<proteinExistence type="inferred from homology"/>
<evidence type="ECO:0000256" key="1">
    <source>
        <dbReference type="ARBA" id="ARBA00004141"/>
    </source>
</evidence>
<dbReference type="Gene3D" id="1.10.3730.20">
    <property type="match status" value="1"/>
</dbReference>
<feature type="domain" description="EamA" evidence="8">
    <location>
        <begin position="143"/>
        <end position="278"/>
    </location>
</feature>
<evidence type="ECO:0000256" key="4">
    <source>
        <dbReference type="ARBA" id="ARBA00022989"/>
    </source>
</evidence>
<feature type="transmembrane region" description="Helical" evidence="7">
    <location>
        <begin position="117"/>
        <end position="135"/>
    </location>
</feature>
<gene>
    <name evidence="9" type="ORF">ACFOZ4_26565</name>
</gene>
<accession>A0ABV8LWG4</accession>
<dbReference type="Proteomes" id="UP001595816">
    <property type="component" value="Unassembled WGS sequence"/>
</dbReference>
<comment type="subcellular location">
    <subcellularLocation>
        <location evidence="1">Membrane</location>
        <topology evidence="1">Multi-pass membrane protein</topology>
    </subcellularLocation>
</comment>
<sequence>MRPRDILLAVGIAAVWGLNFISIKLGLDRMPALLFCALRLLAVGLPLLVLRRGPGVPWRWVAASALTLGVLHFSLFFWGIAEGMPAGLTSLVLQSQAIFTVLLAVPLLRERPGPRQLAGLALATGGMAVVAAGVGGERPPLAFALVLGSAVFWGLNNVIMRRAAPPDMARFMMWVGAVGGLPLLGISFAVEGFDADLAAVRGIDGTAIGAIAYTSALSTIVGFGLWGVLIRRYGAATVAPFSMLVPFFGMSSAALFLGERLEPTDILGGLLVVGGILLGALRRMTRSSQPPDSDRAAAPEPVLSRT</sequence>
<dbReference type="Pfam" id="PF00892">
    <property type="entry name" value="EamA"/>
    <property type="match status" value="2"/>
</dbReference>
<evidence type="ECO:0000256" key="2">
    <source>
        <dbReference type="ARBA" id="ARBA00007362"/>
    </source>
</evidence>
<feature type="transmembrane region" description="Helical" evidence="7">
    <location>
        <begin position="141"/>
        <end position="159"/>
    </location>
</feature>
<organism evidence="9 10">
    <name type="scientific">Hamadaea flava</name>
    <dbReference type="NCBI Taxonomy" id="1742688"/>
    <lineage>
        <taxon>Bacteria</taxon>
        <taxon>Bacillati</taxon>
        <taxon>Actinomycetota</taxon>
        <taxon>Actinomycetes</taxon>
        <taxon>Micromonosporales</taxon>
        <taxon>Micromonosporaceae</taxon>
        <taxon>Hamadaea</taxon>
    </lineage>
</organism>
<feature type="transmembrane region" description="Helical" evidence="7">
    <location>
        <begin position="210"/>
        <end position="230"/>
    </location>
</feature>
<dbReference type="InterPro" id="IPR037185">
    <property type="entry name" value="EmrE-like"/>
</dbReference>
<comment type="caution">
    <text evidence="9">The sequence shown here is derived from an EMBL/GenBank/DDBJ whole genome shotgun (WGS) entry which is preliminary data.</text>
</comment>
<feature type="transmembrane region" description="Helical" evidence="7">
    <location>
        <begin position="32"/>
        <end position="50"/>
    </location>
</feature>
<evidence type="ECO:0000313" key="9">
    <source>
        <dbReference type="EMBL" id="MFC4134189.1"/>
    </source>
</evidence>
<dbReference type="SUPFAM" id="SSF103481">
    <property type="entry name" value="Multidrug resistance efflux transporter EmrE"/>
    <property type="match status" value="2"/>
</dbReference>